<dbReference type="AlphaFoldDB" id="A0A5R9BD93"/>
<evidence type="ECO:0000256" key="2">
    <source>
        <dbReference type="SAM" id="SignalP"/>
    </source>
</evidence>
<comment type="caution">
    <text evidence="3">The sequence shown here is derived from an EMBL/GenBank/DDBJ whole genome shotgun (WGS) entry which is preliminary data.</text>
</comment>
<dbReference type="OrthoDB" id="4965372at2"/>
<proteinExistence type="predicted"/>
<keyword evidence="2" id="KW-0732">Signal</keyword>
<organism evidence="3 4">
    <name type="scientific">Nesterenkonia salmonea</name>
    <dbReference type="NCBI Taxonomy" id="1804987"/>
    <lineage>
        <taxon>Bacteria</taxon>
        <taxon>Bacillati</taxon>
        <taxon>Actinomycetota</taxon>
        <taxon>Actinomycetes</taxon>
        <taxon>Micrococcales</taxon>
        <taxon>Micrococcaceae</taxon>
        <taxon>Nesterenkonia</taxon>
    </lineage>
</organism>
<feature type="signal peptide" evidence="2">
    <location>
        <begin position="1"/>
        <end position="20"/>
    </location>
</feature>
<gene>
    <name evidence="3" type="ORF">FEF26_04095</name>
</gene>
<keyword evidence="4" id="KW-1185">Reference proteome</keyword>
<feature type="compositionally biased region" description="Acidic residues" evidence="1">
    <location>
        <begin position="28"/>
        <end position="61"/>
    </location>
</feature>
<accession>A0A5R9BD93</accession>
<evidence type="ECO:0008006" key="5">
    <source>
        <dbReference type="Google" id="ProtNLM"/>
    </source>
</evidence>
<dbReference type="EMBL" id="VAVZ01000008">
    <property type="protein sequence ID" value="TLP98586.1"/>
    <property type="molecule type" value="Genomic_DNA"/>
</dbReference>
<evidence type="ECO:0000313" key="4">
    <source>
        <dbReference type="Proteomes" id="UP000310458"/>
    </source>
</evidence>
<feature type="region of interest" description="Disordered" evidence="1">
    <location>
        <begin position="28"/>
        <end position="64"/>
    </location>
</feature>
<dbReference type="RefSeq" id="WP_138252275.1">
    <property type="nucleotide sequence ID" value="NZ_VAVZ01000008.1"/>
</dbReference>
<dbReference type="Proteomes" id="UP000310458">
    <property type="component" value="Unassembled WGS sequence"/>
</dbReference>
<protein>
    <recommendedName>
        <fullName evidence="5">DUF3558 domain-containing protein</fullName>
    </recommendedName>
</protein>
<name>A0A5R9BD93_9MICC</name>
<evidence type="ECO:0000256" key="1">
    <source>
        <dbReference type="SAM" id="MobiDB-lite"/>
    </source>
</evidence>
<sequence length="184" mass="19343">MSGPSTTTSVLPLVSTAALVAFLAACTSDDEPQIETIDPNDLETEAPEQEETLVGDPEAEGDGVCALLSPDDIEAVTGEPVSAGASAGESSEIESCMWSHPEADHRGAHVLSISSGELPGEELFESITSGEPTDVTNTDEAAFDPESQSLWLRSGETVLQLYLNGVESSEEEFVELAEIMVDNL</sequence>
<evidence type="ECO:0000313" key="3">
    <source>
        <dbReference type="EMBL" id="TLP98586.1"/>
    </source>
</evidence>
<feature type="chain" id="PRO_5024328523" description="DUF3558 domain-containing protein" evidence="2">
    <location>
        <begin position="21"/>
        <end position="184"/>
    </location>
</feature>
<reference evidence="3 4" key="1">
    <citation type="submission" date="2019-05" db="EMBL/GenBank/DDBJ databases">
        <title>Nesterenkonia sp. GY074 isolated from the Southern Atlantic Ocean.</title>
        <authorList>
            <person name="Zhang G."/>
        </authorList>
    </citation>
    <scope>NUCLEOTIDE SEQUENCE [LARGE SCALE GENOMIC DNA]</scope>
    <source>
        <strain evidence="3 4">GY074</strain>
    </source>
</reference>